<name>A0A1H3GAT5_9EURY</name>
<dbReference type="InterPro" id="IPR036928">
    <property type="entry name" value="AS_sf"/>
</dbReference>
<feature type="domain" description="Amidase" evidence="1">
    <location>
        <begin position="40"/>
        <end position="477"/>
    </location>
</feature>
<accession>A0A1H3GAT5</accession>
<dbReference type="PROSITE" id="PS00571">
    <property type="entry name" value="AMIDASES"/>
    <property type="match status" value="1"/>
</dbReference>
<keyword evidence="3" id="KW-1185">Reference proteome</keyword>
<dbReference type="PIRSF" id="PIRSF001221">
    <property type="entry name" value="Amidase_fungi"/>
    <property type="match status" value="1"/>
</dbReference>
<evidence type="ECO:0000313" key="2">
    <source>
        <dbReference type="EMBL" id="SDY00150.1"/>
    </source>
</evidence>
<gene>
    <name evidence="2" type="ORF">SAMN05216564_102393</name>
</gene>
<dbReference type="Gene3D" id="3.90.1300.10">
    <property type="entry name" value="Amidase signature (AS) domain"/>
    <property type="match status" value="1"/>
</dbReference>
<dbReference type="PANTHER" id="PTHR11895">
    <property type="entry name" value="TRANSAMIDASE"/>
    <property type="match status" value="1"/>
</dbReference>
<dbReference type="InterPro" id="IPR023631">
    <property type="entry name" value="Amidase_dom"/>
</dbReference>
<protein>
    <submittedName>
        <fullName evidence="2">Amidase</fullName>
    </submittedName>
</protein>
<dbReference type="GO" id="GO:0003824">
    <property type="term" value="F:catalytic activity"/>
    <property type="evidence" value="ECO:0007669"/>
    <property type="project" value="InterPro"/>
</dbReference>
<dbReference type="AlphaFoldDB" id="A0A1H3GAT5"/>
<organism evidence="2 3">
    <name type="scientific">Halopenitus persicus</name>
    <dbReference type="NCBI Taxonomy" id="1048396"/>
    <lineage>
        <taxon>Archaea</taxon>
        <taxon>Methanobacteriati</taxon>
        <taxon>Methanobacteriota</taxon>
        <taxon>Stenosarchaea group</taxon>
        <taxon>Halobacteria</taxon>
        <taxon>Halobacteriales</taxon>
        <taxon>Haloferacaceae</taxon>
        <taxon>Halopenitus</taxon>
    </lineage>
</organism>
<dbReference type="InterPro" id="IPR000120">
    <property type="entry name" value="Amidase"/>
</dbReference>
<dbReference type="EMBL" id="FNPC01000002">
    <property type="protein sequence ID" value="SDY00150.1"/>
    <property type="molecule type" value="Genomic_DNA"/>
</dbReference>
<sequence length="503" mass="52979">MTSSDDTTAVSSDDVTDVCYAPATTLAADIRRGERSPVTVVDAFLERIDRVNPEINAYVTVCEESAREAAAEAERAVERGDDLGPLHGVPVAIKDLNRVAGVRTTFGSPAFADHVPEEDDVVVSRLREAGAILLGKTNTPEFGRKTMTDNPVFGASGNPWDPNRTTGGSSGGSAAAVAAGLAPLALGSDAAGSIRIPSSACGVVGLLPDFGRVPAGPVRSDAFQEILPYTFFGPIARTVSDAALMLEAIAGPDASDPYGLPEPTESYQEAAREAPDLADLRIGYSPNFGDFAVSDAVSSAVESALEELSAAGATVEEIEVPFEGSWEERHDAIEWVLQSRYVGLYENLKRDADVDLLTIDEPITPEVRSRIRAGLELDTSTLATARRRRTAVYDAITASLADVDVLATPTLGRTAFGLDVTEPTVDGESVHRMHGWTLTWPLNLSGHPAVSIPVGFDDDGLPIGMQVVGDRLADREVVAAGAAIEDAIPWADAYPPTAIGGDR</sequence>
<evidence type="ECO:0000313" key="3">
    <source>
        <dbReference type="Proteomes" id="UP000199079"/>
    </source>
</evidence>
<dbReference type="RefSeq" id="WP_092731172.1">
    <property type="nucleotide sequence ID" value="NZ_FNPC01000002.1"/>
</dbReference>
<dbReference type="InterPro" id="IPR020556">
    <property type="entry name" value="Amidase_CS"/>
</dbReference>
<dbReference type="PANTHER" id="PTHR11895:SF7">
    <property type="entry name" value="GLUTAMYL-TRNA(GLN) AMIDOTRANSFERASE SUBUNIT A, MITOCHONDRIAL"/>
    <property type="match status" value="1"/>
</dbReference>
<reference evidence="3" key="1">
    <citation type="submission" date="2016-10" db="EMBL/GenBank/DDBJ databases">
        <authorList>
            <person name="Varghese N."/>
            <person name="Submissions S."/>
        </authorList>
    </citation>
    <scope>NUCLEOTIDE SEQUENCE [LARGE SCALE GENOMIC DNA]</scope>
    <source>
        <strain evidence="3">DC30,IBRC 10041,KCTC 4046</strain>
    </source>
</reference>
<dbReference type="Pfam" id="PF01425">
    <property type="entry name" value="Amidase"/>
    <property type="match status" value="1"/>
</dbReference>
<evidence type="ECO:0000259" key="1">
    <source>
        <dbReference type="Pfam" id="PF01425"/>
    </source>
</evidence>
<proteinExistence type="predicted"/>
<dbReference type="SUPFAM" id="SSF75304">
    <property type="entry name" value="Amidase signature (AS) enzymes"/>
    <property type="match status" value="1"/>
</dbReference>
<dbReference type="Proteomes" id="UP000199079">
    <property type="component" value="Unassembled WGS sequence"/>
</dbReference>
<dbReference type="OrthoDB" id="359273at2157"/>